<organism evidence="1 2">
    <name type="scientific">Setomelanomma holmii</name>
    <dbReference type="NCBI Taxonomy" id="210430"/>
    <lineage>
        <taxon>Eukaryota</taxon>
        <taxon>Fungi</taxon>
        <taxon>Dikarya</taxon>
        <taxon>Ascomycota</taxon>
        <taxon>Pezizomycotina</taxon>
        <taxon>Dothideomycetes</taxon>
        <taxon>Pleosporomycetidae</taxon>
        <taxon>Pleosporales</taxon>
        <taxon>Pleosporineae</taxon>
        <taxon>Phaeosphaeriaceae</taxon>
        <taxon>Setomelanomma</taxon>
    </lineage>
</organism>
<name>A0A9P4LGG3_9PLEO</name>
<evidence type="ECO:0000313" key="1">
    <source>
        <dbReference type="EMBL" id="KAF2023537.1"/>
    </source>
</evidence>
<dbReference type="AlphaFoldDB" id="A0A9P4LGG3"/>
<keyword evidence="2" id="KW-1185">Reference proteome</keyword>
<reference evidence="1" key="1">
    <citation type="journal article" date="2020" name="Stud. Mycol.">
        <title>101 Dothideomycetes genomes: a test case for predicting lifestyles and emergence of pathogens.</title>
        <authorList>
            <person name="Haridas S."/>
            <person name="Albert R."/>
            <person name="Binder M."/>
            <person name="Bloem J."/>
            <person name="Labutti K."/>
            <person name="Salamov A."/>
            <person name="Andreopoulos B."/>
            <person name="Baker S."/>
            <person name="Barry K."/>
            <person name="Bills G."/>
            <person name="Bluhm B."/>
            <person name="Cannon C."/>
            <person name="Castanera R."/>
            <person name="Culley D."/>
            <person name="Daum C."/>
            <person name="Ezra D."/>
            <person name="Gonzalez J."/>
            <person name="Henrissat B."/>
            <person name="Kuo A."/>
            <person name="Liang C."/>
            <person name="Lipzen A."/>
            <person name="Lutzoni F."/>
            <person name="Magnuson J."/>
            <person name="Mondo S."/>
            <person name="Nolan M."/>
            <person name="Ohm R."/>
            <person name="Pangilinan J."/>
            <person name="Park H.-J."/>
            <person name="Ramirez L."/>
            <person name="Alfaro M."/>
            <person name="Sun H."/>
            <person name="Tritt A."/>
            <person name="Yoshinaga Y."/>
            <person name="Zwiers L.-H."/>
            <person name="Turgeon B."/>
            <person name="Goodwin S."/>
            <person name="Spatafora J."/>
            <person name="Crous P."/>
            <person name="Grigoriev I."/>
        </authorList>
    </citation>
    <scope>NUCLEOTIDE SEQUENCE</scope>
    <source>
        <strain evidence="1">CBS 110217</strain>
    </source>
</reference>
<evidence type="ECO:0000313" key="2">
    <source>
        <dbReference type="Proteomes" id="UP000799777"/>
    </source>
</evidence>
<dbReference type="Proteomes" id="UP000799777">
    <property type="component" value="Unassembled WGS sequence"/>
</dbReference>
<comment type="caution">
    <text evidence="1">The sequence shown here is derived from an EMBL/GenBank/DDBJ whole genome shotgun (WGS) entry which is preliminary data.</text>
</comment>
<protein>
    <submittedName>
        <fullName evidence="1">Uncharacterized protein</fullName>
    </submittedName>
</protein>
<sequence>MLEDLQRQPQSLDAEFARVHNAFHLTVQARFYERLQSGQDPMQAFIVNPVLRSLFAQYKSGRNVLAEIDSLAREVYMTSMDSDGPLWPVSFNGQHQQPRPIVEPTSHYSLQSNQPYVSQSKIAHRPHDVSVASNDELNGILKPTIDSKHVTPTESSEVIVTGRPTTNAEALALLDRLRGKSG</sequence>
<proteinExistence type="predicted"/>
<gene>
    <name evidence="1" type="ORF">EK21DRAFT_118657</name>
</gene>
<accession>A0A9P4LGG3</accession>
<dbReference type="EMBL" id="ML978341">
    <property type="protein sequence ID" value="KAF2023537.1"/>
    <property type="molecule type" value="Genomic_DNA"/>
</dbReference>